<feature type="binding site" evidence="20">
    <location>
        <position position="1013"/>
    </location>
    <ligand>
        <name>Mo-molybdopterin</name>
        <dbReference type="ChEBI" id="CHEBI:71302"/>
    </ligand>
    <ligandPart>
        <name>Mo</name>
        <dbReference type="ChEBI" id="CHEBI:28685"/>
    </ligandPart>
</feature>
<feature type="binding site" evidence="20">
    <location>
        <position position="1180"/>
    </location>
    <ligand>
        <name>Mo-molybdopterin</name>
        <dbReference type="ChEBI" id="CHEBI:71302"/>
    </ligand>
    <ligandPart>
        <name>Mo</name>
        <dbReference type="ChEBI" id="CHEBI:28685"/>
    </ligandPart>
</feature>
<keyword evidence="5 20" id="KW-0500">Molybdenum</keyword>
<keyword evidence="7 20" id="KW-0001">2Fe-2S</keyword>
<feature type="binding site" evidence="20">
    <location>
        <position position="72"/>
    </location>
    <ligand>
        <name>[2Fe-2S] cluster</name>
        <dbReference type="ChEBI" id="CHEBI:190135"/>
        <label>1</label>
    </ligand>
</feature>
<feature type="binding site" evidence="20">
    <location>
        <position position="133"/>
    </location>
    <ligand>
        <name>[2Fe-2S] cluster</name>
        <dbReference type="ChEBI" id="CHEBI:190135"/>
        <label>2</label>
    </ligand>
</feature>
<dbReference type="Gene3D" id="3.10.20.30">
    <property type="match status" value="1"/>
</dbReference>
<dbReference type="GO" id="GO:0006145">
    <property type="term" value="P:purine nucleobase catabolic process"/>
    <property type="evidence" value="ECO:0007669"/>
    <property type="project" value="UniProtKB-ARBA"/>
</dbReference>
<feature type="binding site" evidence="20">
    <location>
        <position position="64"/>
    </location>
    <ligand>
        <name>[2Fe-2S] cluster</name>
        <dbReference type="ChEBI" id="CHEBI:190135"/>
        <label>1</label>
    </ligand>
</feature>
<keyword evidence="25" id="KW-1185">Reference proteome</keyword>
<dbReference type="STRING" id="1380566.A0A179F6K6"/>
<evidence type="ECO:0000256" key="19">
    <source>
        <dbReference type="PIRSR" id="PIRSR000127-2"/>
    </source>
</evidence>
<dbReference type="PIRSF" id="PIRSF000127">
    <property type="entry name" value="Xanthine_DH"/>
    <property type="match status" value="1"/>
</dbReference>
<accession>A0A179F6K6</accession>
<dbReference type="Pfam" id="PF01799">
    <property type="entry name" value="Fer2_2"/>
    <property type="match status" value="1"/>
</dbReference>
<dbReference type="Gene3D" id="3.30.465.10">
    <property type="match status" value="1"/>
</dbReference>
<feature type="binding site" evidence="19">
    <location>
        <position position="981"/>
    </location>
    <ligand>
        <name>substrate</name>
    </ligand>
</feature>
<dbReference type="InterPro" id="IPR008274">
    <property type="entry name" value="AldOxase/xan_DH_MoCoBD1"/>
</dbReference>
<dbReference type="FunFam" id="3.30.365.10:FF:000002">
    <property type="entry name" value="Xanthine dehydrogenase oxidase"/>
    <property type="match status" value="1"/>
</dbReference>
<feature type="binding site" evidence="19">
    <location>
        <position position="529"/>
    </location>
    <ligand>
        <name>FAD</name>
        <dbReference type="ChEBI" id="CHEBI:57692"/>
    </ligand>
</feature>
<dbReference type="InterPro" id="IPR036856">
    <property type="entry name" value="Ald_Oxase/Xan_DH_a/b_sf"/>
</dbReference>
<name>A0A179F6K6_METCM</name>
<evidence type="ECO:0000313" key="24">
    <source>
        <dbReference type="EMBL" id="OAQ61068.1"/>
    </source>
</evidence>
<evidence type="ECO:0000256" key="12">
    <source>
        <dbReference type="ARBA" id="ARBA00023014"/>
    </source>
</evidence>
<evidence type="ECO:0000256" key="17">
    <source>
        <dbReference type="ARBA" id="ARBA00049517"/>
    </source>
</evidence>
<feature type="binding site" evidence="19">
    <location>
        <position position="1015"/>
    </location>
    <ligand>
        <name>substrate</name>
    </ligand>
</feature>
<comment type="cofactor">
    <cofactor evidence="15">
        <name>[2Fe-2S] cluster</name>
        <dbReference type="ChEBI" id="CHEBI:190135"/>
    </cofactor>
</comment>
<dbReference type="Gene3D" id="1.10.150.120">
    <property type="entry name" value="[2Fe-2S]-binding domain"/>
    <property type="match status" value="1"/>
</dbReference>
<proteinExistence type="inferred from homology"/>
<dbReference type="Pfam" id="PF20256">
    <property type="entry name" value="MoCoBD_2"/>
    <property type="match status" value="1"/>
</dbReference>
<keyword evidence="9 19" id="KW-0274">FAD</keyword>
<feature type="domain" description="2Fe-2S ferredoxin-type" evidence="22">
    <location>
        <begin position="26"/>
        <end position="112"/>
    </location>
</feature>
<dbReference type="InterPro" id="IPR036884">
    <property type="entry name" value="2Fe-2S-bd_dom_sf"/>
</dbReference>
<dbReference type="SUPFAM" id="SSF54665">
    <property type="entry name" value="CO dehydrogenase molybdoprotein N-domain-like"/>
    <property type="match status" value="1"/>
</dbReference>
<dbReference type="PANTHER" id="PTHR45444">
    <property type="entry name" value="XANTHINE DEHYDROGENASE"/>
    <property type="match status" value="1"/>
</dbReference>
<feature type="binding site" evidence="19">
    <location>
        <position position="444"/>
    </location>
    <ligand>
        <name>FAD</name>
        <dbReference type="ChEBI" id="CHEBI:57692"/>
    </ligand>
</feature>
<dbReference type="SUPFAM" id="SSF56003">
    <property type="entry name" value="Molybdenum cofactor-binding domain"/>
    <property type="match status" value="1"/>
</dbReference>
<keyword evidence="12 20" id="KW-0411">Iron-sulfur</keyword>
<evidence type="ECO:0000256" key="6">
    <source>
        <dbReference type="ARBA" id="ARBA00022630"/>
    </source>
</evidence>
<dbReference type="Pfam" id="PF03450">
    <property type="entry name" value="CO_deh_flav_C"/>
    <property type="match status" value="1"/>
</dbReference>
<organism evidence="24 25">
    <name type="scientific">Pochonia chlamydosporia 170</name>
    <dbReference type="NCBI Taxonomy" id="1380566"/>
    <lineage>
        <taxon>Eukaryota</taxon>
        <taxon>Fungi</taxon>
        <taxon>Dikarya</taxon>
        <taxon>Ascomycota</taxon>
        <taxon>Pezizomycotina</taxon>
        <taxon>Sordariomycetes</taxon>
        <taxon>Hypocreomycetidae</taxon>
        <taxon>Hypocreales</taxon>
        <taxon>Clavicipitaceae</taxon>
        <taxon>Pochonia</taxon>
    </lineage>
</organism>
<comment type="caution">
    <text evidence="24">The sequence shown here is derived from an EMBL/GenBank/DDBJ whole genome shotgun (WGS) entry which is preliminary data.</text>
</comment>
<dbReference type="Gene3D" id="3.30.43.10">
    <property type="entry name" value="Uridine Diphospho-n-acetylenolpyruvylglucosamine Reductase, domain 2"/>
    <property type="match status" value="1"/>
</dbReference>
<dbReference type="InterPro" id="IPR036683">
    <property type="entry name" value="CO_DH_flav_C_dom_sf"/>
</dbReference>
<dbReference type="InterPro" id="IPR036318">
    <property type="entry name" value="FAD-bd_PCMH-like_sf"/>
</dbReference>
<evidence type="ECO:0000256" key="10">
    <source>
        <dbReference type="ARBA" id="ARBA00023002"/>
    </source>
</evidence>
<dbReference type="SUPFAM" id="SSF47741">
    <property type="entry name" value="CO dehydrogenase ISP C-domain like"/>
    <property type="match status" value="1"/>
</dbReference>
<dbReference type="EC" id="1.17.1.4" evidence="4"/>
<feature type="binding site" evidence="19">
    <location>
        <position position="903"/>
    </location>
    <ligand>
        <name>substrate</name>
    </ligand>
</feature>
<keyword evidence="13" id="KW-0520">NAD</keyword>
<dbReference type="GO" id="GO:0005506">
    <property type="term" value="F:iron ion binding"/>
    <property type="evidence" value="ECO:0007669"/>
    <property type="project" value="InterPro"/>
</dbReference>
<dbReference type="Proteomes" id="UP000078397">
    <property type="component" value="Unassembled WGS sequence"/>
</dbReference>
<keyword evidence="6" id="KW-0285">Flavoprotein</keyword>
<dbReference type="InterPro" id="IPR000674">
    <property type="entry name" value="Ald_Oxase/Xan_DH_a/b"/>
</dbReference>
<evidence type="ECO:0000256" key="14">
    <source>
        <dbReference type="ARBA" id="ARBA00023140"/>
    </source>
</evidence>
<evidence type="ECO:0000259" key="22">
    <source>
        <dbReference type="PROSITE" id="PS51085"/>
    </source>
</evidence>
<dbReference type="EMBL" id="LSBJ02000001">
    <property type="protein sequence ID" value="OAQ61068.1"/>
    <property type="molecule type" value="Genomic_DNA"/>
</dbReference>
<feature type="binding site" evidence="20">
    <location>
        <position position="69"/>
    </location>
    <ligand>
        <name>[2Fe-2S] cluster</name>
        <dbReference type="ChEBI" id="CHEBI:190135"/>
        <label>1</label>
    </ligand>
</feature>
<dbReference type="InterPro" id="IPR014307">
    <property type="entry name" value="Xanthine_DH_ssu"/>
</dbReference>
<feature type="region of interest" description="Disordered" evidence="21">
    <location>
        <begin position="231"/>
        <end position="269"/>
    </location>
</feature>
<evidence type="ECO:0000259" key="23">
    <source>
        <dbReference type="PROSITE" id="PS51387"/>
    </source>
</evidence>
<dbReference type="SUPFAM" id="SSF54292">
    <property type="entry name" value="2Fe-2S ferredoxin-like"/>
    <property type="match status" value="1"/>
</dbReference>
<dbReference type="Gene3D" id="3.90.1170.50">
    <property type="entry name" value="Aldehyde oxidase/xanthine dehydrogenase, a/b hammerhead"/>
    <property type="match status" value="1"/>
</dbReference>
<feature type="binding site" evidence="19">
    <location>
        <position position="467"/>
    </location>
    <ligand>
        <name>FAD</name>
        <dbReference type="ChEBI" id="CHEBI:57692"/>
    </ligand>
</feature>
<keyword evidence="10" id="KW-0560">Oxidoreductase</keyword>
<evidence type="ECO:0000256" key="16">
    <source>
        <dbReference type="ARBA" id="ARBA00049017"/>
    </source>
</evidence>
<protein>
    <recommendedName>
        <fullName evidence="4">xanthine dehydrogenase</fullName>
        <ecNumber evidence="4">1.17.1.4</ecNumber>
    </recommendedName>
</protein>
<dbReference type="Gene3D" id="3.30.365.10">
    <property type="entry name" value="Aldehyde oxidase/xanthine dehydrogenase, molybdopterin binding domain"/>
    <property type="match status" value="4"/>
</dbReference>
<dbReference type="GeneID" id="28845796"/>
<dbReference type="InterPro" id="IPR016208">
    <property type="entry name" value="Ald_Oxase/xanthine_DH-like"/>
</dbReference>
<dbReference type="FunFam" id="3.30.43.10:FF:000001">
    <property type="entry name" value="Xanthine dehydrogenase/oxidase"/>
    <property type="match status" value="1"/>
</dbReference>
<dbReference type="GO" id="GO:0051537">
    <property type="term" value="F:2 iron, 2 sulfur cluster binding"/>
    <property type="evidence" value="ECO:0007669"/>
    <property type="project" value="UniProtKB-KW"/>
</dbReference>
<evidence type="ECO:0000256" key="1">
    <source>
        <dbReference type="ARBA" id="ARBA00001974"/>
    </source>
</evidence>
<feature type="binding site" evidence="20">
    <location>
        <position position="94"/>
    </location>
    <ligand>
        <name>[2Fe-2S] cluster</name>
        <dbReference type="ChEBI" id="CHEBI:190135"/>
        <label>1</label>
    </ligand>
</feature>
<evidence type="ECO:0000256" key="21">
    <source>
        <dbReference type="SAM" id="MobiDB-lite"/>
    </source>
</evidence>
<evidence type="ECO:0000256" key="4">
    <source>
        <dbReference type="ARBA" id="ARBA00013123"/>
    </source>
</evidence>
<evidence type="ECO:0000256" key="5">
    <source>
        <dbReference type="ARBA" id="ARBA00022505"/>
    </source>
</evidence>
<feature type="binding site" evidence="20">
    <location>
        <position position="170"/>
    </location>
    <ligand>
        <name>[2Fe-2S] cluster</name>
        <dbReference type="ChEBI" id="CHEBI:190135"/>
        <label>2</label>
    </ligand>
</feature>
<feature type="domain" description="FAD-binding PCMH-type" evidence="23">
    <location>
        <begin position="336"/>
        <end position="520"/>
    </location>
</feature>
<comment type="cofactor">
    <cofactor evidence="20">
        <name>[2Fe-2S] cluster</name>
        <dbReference type="ChEBI" id="CHEBI:190135"/>
    </cofactor>
    <text evidence="20">Binds 2 [2Fe-2S] clusters.</text>
</comment>
<dbReference type="GO" id="GO:0004854">
    <property type="term" value="F:xanthine dehydrogenase activity"/>
    <property type="evidence" value="ECO:0007669"/>
    <property type="project" value="UniProtKB-EC"/>
</dbReference>
<dbReference type="FunFam" id="3.30.365.10:FF:000004">
    <property type="entry name" value="Xanthine dehydrogenase oxidase"/>
    <property type="match status" value="1"/>
</dbReference>
<dbReference type="Pfam" id="PF01315">
    <property type="entry name" value="Ald_Xan_dh_C"/>
    <property type="match status" value="1"/>
</dbReference>
<comment type="similarity">
    <text evidence="3">Belongs to the xanthine dehydrogenase family.</text>
</comment>
<comment type="catalytic activity">
    <reaction evidence="16">
        <text>xanthine + NAD(+) + H2O = urate + NADH + H(+)</text>
        <dbReference type="Rhea" id="RHEA:16669"/>
        <dbReference type="ChEBI" id="CHEBI:15377"/>
        <dbReference type="ChEBI" id="CHEBI:15378"/>
        <dbReference type="ChEBI" id="CHEBI:17712"/>
        <dbReference type="ChEBI" id="CHEBI:17775"/>
        <dbReference type="ChEBI" id="CHEBI:57540"/>
        <dbReference type="ChEBI" id="CHEBI:57945"/>
        <dbReference type="EC" id="1.17.1.4"/>
    </reaction>
</comment>
<evidence type="ECO:0000256" key="18">
    <source>
        <dbReference type="PIRSR" id="PIRSR000127-1"/>
    </source>
</evidence>
<feature type="active site" description="Proton acceptor" evidence="18">
    <location>
        <position position="1369"/>
    </location>
</feature>
<feature type="compositionally biased region" description="Low complexity" evidence="21">
    <location>
        <begin position="237"/>
        <end position="261"/>
    </location>
</feature>
<dbReference type="Pfam" id="PF02738">
    <property type="entry name" value="MoCoBD_1"/>
    <property type="match status" value="1"/>
</dbReference>
<dbReference type="OrthoDB" id="8300278at2759"/>
<evidence type="ECO:0000256" key="20">
    <source>
        <dbReference type="PIRSR" id="PIRSR000127-3"/>
    </source>
</evidence>
<dbReference type="GO" id="GO:0071949">
    <property type="term" value="F:FAD binding"/>
    <property type="evidence" value="ECO:0007669"/>
    <property type="project" value="InterPro"/>
</dbReference>
<dbReference type="PROSITE" id="PS00197">
    <property type="entry name" value="2FE2S_FER_1"/>
    <property type="match status" value="1"/>
</dbReference>
<comment type="subcellular location">
    <subcellularLocation>
        <location evidence="2">Peroxisome</location>
    </subcellularLocation>
</comment>
<dbReference type="InterPro" id="IPR001041">
    <property type="entry name" value="2Fe-2S_ferredoxin-type"/>
</dbReference>
<dbReference type="FunFam" id="3.30.465.10:FF:000004">
    <property type="entry name" value="Xanthine dehydrogenase/oxidase"/>
    <property type="match status" value="1"/>
</dbReference>
<evidence type="ECO:0000256" key="9">
    <source>
        <dbReference type="ARBA" id="ARBA00022827"/>
    </source>
</evidence>
<dbReference type="Pfam" id="PF00941">
    <property type="entry name" value="FAD_binding_5"/>
    <property type="match status" value="1"/>
</dbReference>
<evidence type="ECO:0000256" key="3">
    <source>
        <dbReference type="ARBA" id="ARBA00006849"/>
    </source>
</evidence>
<dbReference type="InterPro" id="IPR002888">
    <property type="entry name" value="2Fe-2S-bd"/>
</dbReference>
<comment type="catalytic activity">
    <reaction evidence="17">
        <text>hypoxanthine + NAD(+) + H2O = xanthine + NADH + H(+)</text>
        <dbReference type="Rhea" id="RHEA:24670"/>
        <dbReference type="ChEBI" id="CHEBI:15377"/>
        <dbReference type="ChEBI" id="CHEBI:15378"/>
        <dbReference type="ChEBI" id="CHEBI:17368"/>
        <dbReference type="ChEBI" id="CHEBI:17712"/>
        <dbReference type="ChEBI" id="CHEBI:57540"/>
        <dbReference type="ChEBI" id="CHEBI:57945"/>
        <dbReference type="EC" id="1.17.1.4"/>
    </reaction>
</comment>
<dbReference type="InterPro" id="IPR002346">
    <property type="entry name" value="Mopterin_DH_FAD-bd"/>
</dbReference>
<evidence type="ECO:0000256" key="7">
    <source>
        <dbReference type="ARBA" id="ARBA00022714"/>
    </source>
</evidence>
<evidence type="ECO:0000256" key="13">
    <source>
        <dbReference type="ARBA" id="ARBA00023027"/>
    </source>
</evidence>
<feature type="binding site" evidence="20">
    <location>
        <position position="899"/>
    </location>
    <ligand>
        <name>Mo-molybdopterin</name>
        <dbReference type="ChEBI" id="CHEBI:71302"/>
    </ligand>
    <ligandPart>
        <name>Mo</name>
        <dbReference type="ChEBI" id="CHEBI:28685"/>
    </ligandPart>
</feature>
<dbReference type="InterPro" id="IPR012675">
    <property type="entry name" value="Beta-grasp_dom_sf"/>
</dbReference>
<dbReference type="FunFam" id="3.30.365.10:FF:000003">
    <property type="entry name" value="Aldehyde oxidase 1"/>
    <property type="match status" value="1"/>
</dbReference>
<feature type="binding site" evidence="20">
    <location>
        <position position="868"/>
    </location>
    <ligand>
        <name>Mo-molybdopterin</name>
        <dbReference type="ChEBI" id="CHEBI:71302"/>
    </ligand>
    <ligandPart>
        <name>Mo</name>
        <dbReference type="ChEBI" id="CHEBI:28685"/>
    </ligandPart>
</feature>
<keyword evidence="11 20" id="KW-0408">Iron</keyword>
<dbReference type="SUPFAM" id="SSF55447">
    <property type="entry name" value="CO dehydrogenase flavoprotein C-terminal domain-like"/>
    <property type="match status" value="1"/>
</dbReference>
<keyword evidence="8 20" id="KW-0479">Metal-binding</keyword>
<feature type="binding site" evidence="20">
    <location>
        <position position="168"/>
    </location>
    <ligand>
        <name>[2Fe-2S] cluster</name>
        <dbReference type="ChEBI" id="CHEBI:190135"/>
        <label>2</label>
    </ligand>
</feature>
<dbReference type="PANTHER" id="PTHR45444:SF3">
    <property type="entry name" value="XANTHINE DEHYDROGENASE"/>
    <property type="match status" value="1"/>
</dbReference>
<dbReference type="Gene3D" id="3.30.390.50">
    <property type="entry name" value="CO dehydrogenase flavoprotein, C-terminal domain"/>
    <property type="match status" value="1"/>
</dbReference>
<dbReference type="InterPro" id="IPR037165">
    <property type="entry name" value="AldOxase/xan_DH_Mopterin-bd_sf"/>
</dbReference>
<dbReference type="InterPro" id="IPR016169">
    <property type="entry name" value="FAD-bd_PCMH_sub2"/>
</dbReference>
<dbReference type="SMART" id="SM01008">
    <property type="entry name" value="Ald_Xan_dh_C"/>
    <property type="match status" value="1"/>
</dbReference>
<evidence type="ECO:0000256" key="2">
    <source>
        <dbReference type="ARBA" id="ARBA00004275"/>
    </source>
</evidence>
<feature type="binding site" evidence="20">
    <location>
        <position position="136"/>
    </location>
    <ligand>
        <name>[2Fe-2S] cluster</name>
        <dbReference type="ChEBI" id="CHEBI:190135"/>
        <label>2</label>
    </ligand>
</feature>
<dbReference type="NCBIfam" id="TIGR02963">
    <property type="entry name" value="xanthine_xdhA"/>
    <property type="match status" value="1"/>
</dbReference>
<dbReference type="GO" id="GO:0005777">
    <property type="term" value="C:peroxisome"/>
    <property type="evidence" value="ECO:0007669"/>
    <property type="project" value="UniProtKB-SubCell"/>
</dbReference>
<dbReference type="FunFam" id="3.10.20.30:FF:000015">
    <property type="entry name" value="Aldehyde oxidase 1"/>
    <property type="match status" value="1"/>
</dbReference>
<comment type="cofactor">
    <cofactor evidence="1 19">
        <name>FAD</name>
        <dbReference type="ChEBI" id="CHEBI:57692"/>
    </cofactor>
</comment>
<comment type="cofactor">
    <cofactor evidence="20">
        <name>Mo-molybdopterin</name>
        <dbReference type="ChEBI" id="CHEBI:71302"/>
    </cofactor>
    <text evidence="20">Binds 1 Mo-molybdopterin (Mo-MPT) cofactor per subunit.</text>
</comment>
<gene>
    <name evidence="24" type="ORF">VFPPC_02091</name>
</gene>
<dbReference type="FunFam" id="3.90.1170.50:FF:000001">
    <property type="entry name" value="Aldehyde oxidase 1"/>
    <property type="match status" value="1"/>
</dbReference>
<dbReference type="InterPro" id="IPR046867">
    <property type="entry name" value="AldOxase/xan_DH_MoCoBD2"/>
</dbReference>
<dbReference type="SMART" id="SM01092">
    <property type="entry name" value="CO_deh_flav_C"/>
    <property type="match status" value="1"/>
</dbReference>
<keyword evidence="14" id="KW-0576">Peroxisome</keyword>
<dbReference type="KEGG" id="pchm:VFPPC_02091"/>
<dbReference type="PROSITE" id="PS51387">
    <property type="entry name" value="FAD_PCMH"/>
    <property type="match status" value="1"/>
</dbReference>
<feature type="binding site" evidence="19">
    <location>
        <position position="1111"/>
    </location>
    <ligand>
        <name>substrate</name>
    </ligand>
</feature>
<evidence type="ECO:0000256" key="11">
    <source>
        <dbReference type="ARBA" id="ARBA00023004"/>
    </source>
</evidence>
<dbReference type="InterPro" id="IPR005107">
    <property type="entry name" value="CO_DH_flav_C"/>
</dbReference>
<evidence type="ECO:0000256" key="15">
    <source>
        <dbReference type="ARBA" id="ARBA00034078"/>
    </source>
</evidence>
<dbReference type="InterPro" id="IPR006058">
    <property type="entry name" value="2Fe2S_fd_BS"/>
</dbReference>
<dbReference type="RefSeq" id="XP_018138877.1">
    <property type="nucleotide sequence ID" value="XM_018281802.1"/>
</dbReference>
<dbReference type="PROSITE" id="PS51085">
    <property type="entry name" value="2FE2S_FER_2"/>
    <property type="match status" value="1"/>
</dbReference>
<evidence type="ECO:0000256" key="8">
    <source>
        <dbReference type="ARBA" id="ARBA00022723"/>
    </source>
</evidence>
<dbReference type="InterPro" id="IPR016166">
    <property type="entry name" value="FAD-bd_PCMH"/>
</dbReference>
<reference evidence="24 25" key="1">
    <citation type="journal article" date="2016" name="PLoS Pathog.">
        <title>Biosynthesis of antibiotic leucinostatins in bio-control fungus Purpureocillium lilacinum and their inhibition on phytophthora revealed by genome mining.</title>
        <authorList>
            <person name="Wang G."/>
            <person name="Liu Z."/>
            <person name="Lin R."/>
            <person name="Li E."/>
            <person name="Mao Z."/>
            <person name="Ling J."/>
            <person name="Yang Y."/>
            <person name="Yin W.B."/>
            <person name="Xie B."/>
        </authorList>
    </citation>
    <scope>NUCLEOTIDE SEQUENCE [LARGE SCALE GENOMIC DNA]</scope>
    <source>
        <strain evidence="24">170</strain>
    </source>
</reference>
<dbReference type="InterPro" id="IPR016167">
    <property type="entry name" value="FAD-bd_PCMH_sub1"/>
</dbReference>
<dbReference type="InterPro" id="IPR036010">
    <property type="entry name" value="2Fe-2S_ferredoxin-like_sf"/>
</dbReference>
<evidence type="ECO:0000313" key="25">
    <source>
        <dbReference type="Proteomes" id="UP000078397"/>
    </source>
</evidence>
<dbReference type="SUPFAM" id="SSF56176">
    <property type="entry name" value="FAD-binding/transporter-associated domain-like"/>
    <property type="match status" value="1"/>
</dbReference>
<sequence>MAPIAVSPEREPLPETLAALTAKFDDTLRFYLNGTKVVLDDIDPEITVLEYLRGIGLTGTKLGCGEGGCGACTIVVSQYNPTTKQIYHASVNACLAPLVSLDGKHVITIEGIGNTKRPHPTQERVAKGNGSQCGFCTPGIVMSLYALLRNNETPTEHEMEEAFDGNLCRCTGYRPILDAAQTFSVEQAFPNGLPKTDGDSGCCKQNGNGDAQTNGSGGCCKSDSNGVNGTNGTHSENGVTNGTTNGTANGTANGSTNGLNGHSNGATKPAPQTNGGGCCMQNGNGPPSGGCCMQKKGLDDQPIKRFTPPGFIEYNPDTELIFPPALKKQELRPLAFGNKRKMWYRPTTLEQLLQIKRVHPQAKIIGGSSETQIEIKFKALQYPASVFVGDIAELRQYEFKDDHVEVGGNVILTDLEGICEKAMKHYGNERGQVFDGILKQLKFFAGRQIRNVGTPAGNLVTASPISDLNPALWAADAVLVTKSATKETEIPMSQFFTGYRRTALAPDAIIASIRIPVTASKNEFYRSYKQAKRKDDDIAIVTGALRVKLDDQGIVTECNLIYGGMAATTVGAKTATAYIIGKKFAELETLEGVMSALGTDFDMQFSVPGGMASYRKALAFGFFYRFYHDVLTILDGQSKHVDKEAIDELERSLSKGTIDEKSTVAYEREVTGKANPHLAALRQTTGEAQYTDDIPALANELHGCWVLSTKAHAKIKSIDYSKALDMPGVVDYIDRNDMPSAEANKFGPPNFDEVFFAEGEVHTAGQAIAMILATSANKAAEAARAVKVEYEELPAILTMEEAIEAQSFHPVYREIKKGDAEAAFKNCDHVFTGTARMGGQEHFYLETNACVAVPKREDGEMELFASTQNANETQIFAARVCDVPANRINVRVKRLGGGFGGKESRSVILSSAVALAASKTGRPVRCMLTREEDMVTMGQRHPFLAYYKVGVNKDGKIQALDLDIYNNAGWTFDLSTAVVERSMSHSDGCYYIPNVYVRGRICRTNTVSNTAFRGFGGPQGMFIAETYMEEIADRLGMPVEQLREINFYEPHGITHFNQVIEDWHVPLMYKQVKDESDYDLRRAVVSKFNDDYKWRKRGLSIIPTKFGISFTALFLNQAGSLVHIYHDGSVLVAHGGTEMGQGLHTKITMIVAQALQVPLETVFISETATNTVANASATAASASSDLNGYAAFNACAQLNERLAPYRAKLGDKASMKDIAHAAYMDRVNLSAQGFYKTPEIGYVWGENKGKMFFYFTQGVAAAEVEIDTLTGTWTCLRADIKMDVGQSINPSIDYGQIQGAFVQGMGLFTMEESLWLRGGPMAGNLFTRGPGAYKIPGFRDIPQEFNVTLLKDVEWKELRTIQRSRGVGEPPLFMGSAVFFAIRDALKSARSKAGVEATVGADHSEGLLRLQSPATPERIRLACEDEIMRKARVQPKEGEKSFFVVI</sequence>
<dbReference type="Pfam" id="PF00111">
    <property type="entry name" value="Fer2"/>
    <property type="match status" value="1"/>
</dbReference>
<dbReference type="FunFam" id="3.30.365.10:FF:000001">
    <property type="entry name" value="Xanthine dehydrogenase oxidase"/>
    <property type="match status" value="1"/>
</dbReference>